<dbReference type="GO" id="GO:0019557">
    <property type="term" value="P:L-histidine catabolic process to glutamate and formate"/>
    <property type="evidence" value="ECO:0007669"/>
    <property type="project" value="UniProtKB-UniPathway"/>
</dbReference>
<keyword evidence="4 7" id="KW-0369">Histidine metabolism</keyword>
<dbReference type="NCBIfam" id="TIGR01224">
    <property type="entry name" value="hutI"/>
    <property type="match status" value="1"/>
</dbReference>
<evidence type="ECO:0000313" key="10">
    <source>
        <dbReference type="Proteomes" id="UP000324194"/>
    </source>
</evidence>
<evidence type="ECO:0000256" key="4">
    <source>
        <dbReference type="ARBA" id="ARBA00022808"/>
    </source>
</evidence>
<accession>A0A5E4PJI6</accession>
<dbReference type="SUPFAM" id="SSF51338">
    <property type="entry name" value="Composite domain of metallo-dependent hydrolases"/>
    <property type="match status" value="1"/>
</dbReference>
<dbReference type="Pfam" id="PF01979">
    <property type="entry name" value="Amidohydro_1"/>
    <property type="match status" value="1"/>
</dbReference>
<dbReference type="Gene3D" id="2.30.40.10">
    <property type="entry name" value="Urease, subunit C, domain 1"/>
    <property type="match status" value="1"/>
</dbReference>
<comment type="cofactor">
    <cofactor evidence="7">
        <name>Zn(2+)</name>
        <dbReference type="ChEBI" id="CHEBI:29105"/>
    </cofactor>
    <cofactor evidence="7">
        <name>Fe(3+)</name>
        <dbReference type="ChEBI" id="CHEBI:29034"/>
    </cofactor>
    <text evidence="7">Binds 1 zinc or iron ion per subunit.</text>
</comment>
<dbReference type="EMBL" id="LR699120">
    <property type="protein sequence ID" value="VVC77249.1"/>
    <property type="molecule type" value="Genomic_DNA"/>
</dbReference>
<dbReference type="PANTHER" id="PTHR42752:SF1">
    <property type="entry name" value="IMIDAZOLONEPROPIONASE-RELATED"/>
    <property type="match status" value="1"/>
</dbReference>
<name>A0A5E4PJI6_9COXI</name>
<keyword evidence="10" id="KW-1185">Reference proteome</keyword>
<feature type="binding site" evidence="7">
    <location>
        <position position="81"/>
    </location>
    <ligand>
        <name>4-imidazolone-5-propanoate</name>
        <dbReference type="ChEBI" id="CHEBI:77893"/>
    </ligand>
</feature>
<dbReference type="GO" id="GO:0005737">
    <property type="term" value="C:cytoplasm"/>
    <property type="evidence" value="ECO:0007669"/>
    <property type="project" value="UniProtKB-SubCell"/>
</dbReference>
<dbReference type="OrthoDB" id="9776455at2"/>
<comment type="pathway">
    <text evidence="7">Amino-acid degradation; L-histidine degradation into L-glutamate; N-formimidoyl-L-glutamate from L-histidine: step 3/3.</text>
</comment>
<feature type="binding site" evidence="7">
    <location>
        <position position="177"/>
    </location>
    <ligand>
        <name>4-imidazolone-5-propanoate</name>
        <dbReference type="ChEBI" id="CHEBI:77893"/>
    </ligand>
</feature>
<feature type="binding site" evidence="7">
    <location>
        <position position="317"/>
    </location>
    <ligand>
        <name>Zn(2+)</name>
        <dbReference type="ChEBI" id="CHEBI:29105"/>
    </ligand>
</feature>
<feature type="binding site" evidence="7">
    <location>
        <position position="317"/>
    </location>
    <ligand>
        <name>Fe(3+)</name>
        <dbReference type="ChEBI" id="CHEBI:29034"/>
    </ligand>
</feature>
<keyword evidence="5 7" id="KW-0862">Zinc</keyword>
<feature type="binding site" evidence="7">
    <location>
        <position position="319"/>
    </location>
    <ligand>
        <name>N-formimidoyl-L-glutamate</name>
        <dbReference type="ChEBI" id="CHEBI:58928"/>
    </ligand>
</feature>
<keyword evidence="7" id="KW-0963">Cytoplasm</keyword>
<dbReference type="AlphaFoldDB" id="A0A5E4PJI6"/>
<dbReference type="UniPathway" id="UPA00379">
    <property type="reaction ID" value="UER00551"/>
</dbReference>
<dbReference type="InterPro" id="IPR006680">
    <property type="entry name" value="Amidohydro-rel"/>
</dbReference>
<evidence type="ECO:0000256" key="3">
    <source>
        <dbReference type="ARBA" id="ARBA00022801"/>
    </source>
</evidence>
<dbReference type="GO" id="GO:0019556">
    <property type="term" value="P:L-histidine catabolic process to glutamate and formamide"/>
    <property type="evidence" value="ECO:0007669"/>
    <property type="project" value="UniProtKB-UniRule"/>
</dbReference>
<keyword evidence="3 7" id="KW-0378">Hydrolase</keyword>
<dbReference type="GO" id="GO:0005506">
    <property type="term" value="F:iron ion binding"/>
    <property type="evidence" value="ECO:0007669"/>
    <property type="project" value="UniProtKB-UniRule"/>
</dbReference>
<evidence type="ECO:0000256" key="1">
    <source>
        <dbReference type="ARBA" id="ARBA00012864"/>
    </source>
</evidence>
<evidence type="ECO:0000259" key="8">
    <source>
        <dbReference type="Pfam" id="PF01979"/>
    </source>
</evidence>
<feature type="binding site" evidence="7">
    <location>
        <position position="72"/>
    </location>
    <ligand>
        <name>Fe(3+)</name>
        <dbReference type="ChEBI" id="CHEBI:29034"/>
    </ligand>
</feature>
<keyword evidence="2 7" id="KW-0479">Metal-binding</keyword>
<protein>
    <recommendedName>
        <fullName evidence="1 7">Imidazolonepropionase</fullName>
        <ecNumber evidence="1 7">3.5.2.7</ecNumber>
    </recommendedName>
    <alternativeName>
        <fullName evidence="7">Imidazolone-5-propionate hydrolase</fullName>
    </alternativeName>
</protein>
<dbReference type="PANTHER" id="PTHR42752">
    <property type="entry name" value="IMIDAZOLONEPROPIONASE"/>
    <property type="match status" value="1"/>
</dbReference>
<comment type="function">
    <text evidence="7">Catalyzes the hydrolytic cleavage of the carbon-nitrogen bond in imidazolone-5-propanoate to yield N-formimidoyl-L-glutamate. It is the third step in the universal histidine degradation pathway.</text>
</comment>
<dbReference type="SUPFAM" id="SSF51556">
    <property type="entry name" value="Metallo-dependent hydrolases"/>
    <property type="match status" value="1"/>
</dbReference>
<dbReference type="InterPro" id="IPR032466">
    <property type="entry name" value="Metal_Hydrolase"/>
</dbReference>
<dbReference type="CDD" id="cd01296">
    <property type="entry name" value="Imidazolone-5PH"/>
    <property type="match status" value="1"/>
</dbReference>
<dbReference type="EC" id="3.5.2.7" evidence="1 7"/>
<dbReference type="RefSeq" id="WP_148340670.1">
    <property type="nucleotide sequence ID" value="NZ_LR699120.1"/>
</dbReference>
<gene>
    <name evidence="7 9" type="primary">hutI</name>
    <name evidence="9" type="ORF">AQUSIP_25760</name>
</gene>
<dbReference type="GO" id="GO:0050480">
    <property type="term" value="F:imidazolonepropionase activity"/>
    <property type="evidence" value="ECO:0007669"/>
    <property type="project" value="UniProtKB-UniRule"/>
</dbReference>
<evidence type="ECO:0000313" key="9">
    <source>
        <dbReference type="EMBL" id="VVC77249.1"/>
    </source>
</evidence>
<feature type="binding site" evidence="7">
    <location>
        <position position="242"/>
    </location>
    <ligand>
        <name>Zn(2+)</name>
        <dbReference type="ChEBI" id="CHEBI:29105"/>
    </ligand>
</feature>
<feature type="binding site" evidence="7">
    <location>
        <position position="74"/>
    </location>
    <ligand>
        <name>Zn(2+)</name>
        <dbReference type="ChEBI" id="CHEBI:29105"/>
    </ligand>
</feature>
<organism evidence="9 10">
    <name type="scientific">Aquicella siphonis</name>
    <dbReference type="NCBI Taxonomy" id="254247"/>
    <lineage>
        <taxon>Bacteria</taxon>
        <taxon>Pseudomonadati</taxon>
        <taxon>Pseudomonadota</taxon>
        <taxon>Gammaproteobacteria</taxon>
        <taxon>Legionellales</taxon>
        <taxon>Coxiellaceae</taxon>
        <taxon>Aquicella</taxon>
    </lineage>
</organism>
<evidence type="ECO:0000256" key="6">
    <source>
        <dbReference type="ARBA" id="ARBA00023004"/>
    </source>
</evidence>
<dbReference type="InterPro" id="IPR005920">
    <property type="entry name" value="HutI"/>
</dbReference>
<feature type="binding site" evidence="7">
    <location>
        <position position="322"/>
    </location>
    <ligand>
        <name>4-imidazolone-5-propanoate</name>
        <dbReference type="ChEBI" id="CHEBI:77893"/>
    </ligand>
</feature>
<feature type="binding site" evidence="7">
    <location>
        <position position="321"/>
    </location>
    <ligand>
        <name>N-formimidoyl-L-glutamate</name>
        <dbReference type="ChEBI" id="CHEBI:58928"/>
    </ligand>
</feature>
<dbReference type="InterPro" id="IPR011059">
    <property type="entry name" value="Metal-dep_hydrolase_composite"/>
</dbReference>
<evidence type="ECO:0000256" key="5">
    <source>
        <dbReference type="ARBA" id="ARBA00022833"/>
    </source>
</evidence>
<feature type="domain" description="Amidohydrolase-related" evidence="8">
    <location>
        <begin position="64"/>
        <end position="405"/>
    </location>
</feature>
<feature type="binding site" evidence="7">
    <location>
        <position position="144"/>
    </location>
    <ligand>
        <name>4-imidazolone-5-propanoate</name>
        <dbReference type="ChEBI" id="CHEBI:77893"/>
    </ligand>
</feature>
<dbReference type="Gene3D" id="3.20.20.140">
    <property type="entry name" value="Metal-dependent hydrolases"/>
    <property type="match status" value="1"/>
</dbReference>
<dbReference type="KEGG" id="asip:AQUSIP_25760"/>
<feature type="binding site" evidence="7">
    <location>
        <position position="74"/>
    </location>
    <ligand>
        <name>Fe(3+)</name>
        <dbReference type="ChEBI" id="CHEBI:29034"/>
    </ligand>
</feature>
<reference evidence="9 10" key="1">
    <citation type="submission" date="2019-08" db="EMBL/GenBank/DDBJ databases">
        <authorList>
            <person name="Guy L."/>
        </authorList>
    </citation>
    <scope>NUCLEOTIDE SEQUENCE [LARGE SCALE GENOMIC DNA]</scope>
    <source>
        <strain evidence="9 10">SGT-108</strain>
    </source>
</reference>
<sequence length="406" mass="44334">MRKQYDAIWLNAQIATCEQGYGLIQQAGIAVRDGRIAWVGPVAELPYDPEKLAAVIHDCNGRCLTPGLIDCHTHLVFAGNRAHEFEMRLQGATYEEIARQGGGIQSTVSATRSASEEVLFQQSLARARDLQKSGVTTLEIKSGYGLDWPTELKMLRVAKRIEDTLPLTVSKTFLGAHTFPPEFRSNPDAYVDLLCQEMIPVVAREQLADAVDVFCEKIAFSLEQTKRVFASAAEHGLKVKCHAEQLSDMGGTTLAASYQALSVDHLEHVGVPGVKALEQSGSVAVLLPGAFYFLRETKLPPVELLRRHRIPIAVATDCNPGTSPVTSLLMIMNMACTLFRLTPSEALEAVTRHAAQALGMSALRGTLTAGKAADMAVWEVSHPAELVYYLGNNPLRQLIRQGKVVF</sequence>
<feature type="binding site" evidence="7">
    <location>
        <position position="245"/>
    </location>
    <ligand>
        <name>4-imidazolone-5-propanoate</name>
        <dbReference type="ChEBI" id="CHEBI:77893"/>
    </ligand>
</feature>
<comment type="similarity">
    <text evidence="7">Belongs to the metallo-dependent hydrolases superfamily. HutI family.</text>
</comment>
<comment type="catalytic activity">
    <reaction evidence="7">
        <text>4-imidazolone-5-propanoate + H2O = N-formimidoyl-L-glutamate</text>
        <dbReference type="Rhea" id="RHEA:23660"/>
        <dbReference type="ChEBI" id="CHEBI:15377"/>
        <dbReference type="ChEBI" id="CHEBI:58928"/>
        <dbReference type="ChEBI" id="CHEBI:77893"/>
        <dbReference type="EC" id="3.5.2.7"/>
    </reaction>
</comment>
<dbReference type="FunFam" id="3.20.20.140:FF:000007">
    <property type="entry name" value="Imidazolonepropionase"/>
    <property type="match status" value="1"/>
</dbReference>
<proteinExistence type="inferred from homology"/>
<dbReference type="GO" id="GO:0008270">
    <property type="term" value="F:zinc ion binding"/>
    <property type="evidence" value="ECO:0007669"/>
    <property type="project" value="UniProtKB-UniRule"/>
</dbReference>
<feature type="binding site" evidence="7">
    <location>
        <position position="72"/>
    </location>
    <ligand>
        <name>Zn(2+)</name>
        <dbReference type="ChEBI" id="CHEBI:29105"/>
    </ligand>
</feature>
<feature type="binding site" evidence="7">
    <location>
        <position position="242"/>
    </location>
    <ligand>
        <name>Fe(3+)</name>
        <dbReference type="ChEBI" id="CHEBI:29034"/>
    </ligand>
</feature>
<dbReference type="Proteomes" id="UP000324194">
    <property type="component" value="Chromosome 2"/>
</dbReference>
<dbReference type="HAMAP" id="MF_00372">
    <property type="entry name" value="HutI"/>
    <property type="match status" value="1"/>
</dbReference>
<keyword evidence="6 7" id="KW-0408">Iron</keyword>
<evidence type="ECO:0000256" key="2">
    <source>
        <dbReference type="ARBA" id="ARBA00022723"/>
    </source>
</evidence>
<comment type="subcellular location">
    <subcellularLocation>
        <location evidence="7">Cytoplasm</location>
    </subcellularLocation>
</comment>
<evidence type="ECO:0000256" key="7">
    <source>
        <dbReference type="HAMAP-Rule" id="MF_00372"/>
    </source>
</evidence>
<feature type="binding site" evidence="7">
    <location>
        <position position="144"/>
    </location>
    <ligand>
        <name>N-formimidoyl-L-glutamate</name>
        <dbReference type="ChEBI" id="CHEBI:58928"/>
    </ligand>
</feature>